<accession>A0ABV9LYN2</accession>
<name>A0ABV9LYN2_9ALTE</name>
<evidence type="ECO:0008006" key="3">
    <source>
        <dbReference type="Google" id="ProtNLM"/>
    </source>
</evidence>
<organism evidence="1 2">
    <name type="scientific">Glaciecola siphonariae</name>
    <dbReference type="NCBI Taxonomy" id="521012"/>
    <lineage>
        <taxon>Bacteria</taxon>
        <taxon>Pseudomonadati</taxon>
        <taxon>Pseudomonadota</taxon>
        <taxon>Gammaproteobacteria</taxon>
        <taxon>Alteromonadales</taxon>
        <taxon>Alteromonadaceae</taxon>
        <taxon>Glaciecola</taxon>
    </lineage>
</organism>
<evidence type="ECO:0000313" key="2">
    <source>
        <dbReference type="Proteomes" id="UP001595897"/>
    </source>
</evidence>
<sequence>MLDVSRALSMKLTILALLLFSLSGYTLASERCSSLNNIKTKVFELEILPDSEKALVSGNTSLVNHRSLFMAQLFKKCVKQFYLSRVDSFWSPENAHLFFSIINKISFYSIELEHLVLFEHFVSNLSKGNPNRERYALALSERYIAAWRFEDVKRIMTTFELDTKADIPAISKSDAAIARSPNERLLLSIETPNKLVEEKFDLSKNDIQIVIVGSPFCSPSERFARWIEYEALVDGDILASTVWITRQNGELRLGERLQSNNSYKRHSYRFIYSKEHWPEIEYWNTPTILIYRKGILIEQIVGWPEEGRKDEFLQAISFAKMSIE</sequence>
<proteinExistence type="predicted"/>
<keyword evidence="2" id="KW-1185">Reference proteome</keyword>
<dbReference type="Proteomes" id="UP001595897">
    <property type="component" value="Unassembled WGS sequence"/>
</dbReference>
<reference evidence="2" key="1">
    <citation type="journal article" date="2019" name="Int. J. Syst. Evol. Microbiol.">
        <title>The Global Catalogue of Microorganisms (GCM) 10K type strain sequencing project: providing services to taxonomists for standard genome sequencing and annotation.</title>
        <authorList>
            <consortium name="The Broad Institute Genomics Platform"/>
            <consortium name="The Broad Institute Genome Sequencing Center for Infectious Disease"/>
            <person name="Wu L."/>
            <person name="Ma J."/>
        </authorList>
    </citation>
    <scope>NUCLEOTIDE SEQUENCE [LARGE SCALE GENOMIC DNA]</scope>
    <source>
        <strain evidence="2">KACC 12507</strain>
    </source>
</reference>
<evidence type="ECO:0000313" key="1">
    <source>
        <dbReference type="EMBL" id="MFC4700518.1"/>
    </source>
</evidence>
<dbReference type="RefSeq" id="WP_382407989.1">
    <property type="nucleotide sequence ID" value="NZ_JBHSGU010000002.1"/>
</dbReference>
<protein>
    <recommendedName>
        <fullName evidence="3">Thioredoxin-like fold domain-containing protein</fullName>
    </recommendedName>
</protein>
<dbReference type="EMBL" id="JBHSGU010000002">
    <property type="protein sequence ID" value="MFC4700518.1"/>
    <property type="molecule type" value="Genomic_DNA"/>
</dbReference>
<gene>
    <name evidence="1" type="ORF">ACFO4O_10135</name>
</gene>
<comment type="caution">
    <text evidence="1">The sequence shown here is derived from an EMBL/GenBank/DDBJ whole genome shotgun (WGS) entry which is preliminary data.</text>
</comment>